<feature type="compositionally biased region" description="Basic residues" evidence="4">
    <location>
        <begin position="385"/>
        <end position="401"/>
    </location>
</feature>
<dbReference type="SUPFAM" id="SSF50978">
    <property type="entry name" value="WD40 repeat-like"/>
    <property type="match status" value="1"/>
</dbReference>
<evidence type="ECO:0000256" key="4">
    <source>
        <dbReference type="SAM" id="MobiDB-lite"/>
    </source>
</evidence>
<organism evidence="5 6">
    <name type="scientific">Sugiyamaella lignohabitans</name>
    <dbReference type="NCBI Taxonomy" id="796027"/>
    <lineage>
        <taxon>Eukaryota</taxon>
        <taxon>Fungi</taxon>
        <taxon>Dikarya</taxon>
        <taxon>Ascomycota</taxon>
        <taxon>Saccharomycotina</taxon>
        <taxon>Dipodascomycetes</taxon>
        <taxon>Dipodascales</taxon>
        <taxon>Trichomonascaceae</taxon>
        <taxon>Sugiyamaella</taxon>
    </lineage>
</organism>
<dbReference type="InterPro" id="IPR001680">
    <property type="entry name" value="WD40_rpt"/>
</dbReference>
<keyword evidence="2" id="KW-0677">Repeat</keyword>
<dbReference type="InterPro" id="IPR015943">
    <property type="entry name" value="WD40/YVTN_repeat-like_dom_sf"/>
</dbReference>
<dbReference type="Pfam" id="PF00400">
    <property type="entry name" value="WD40"/>
    <property type="match status" value="2"/>
</dbReference>
<accession>A0A161HFP5</accession>
<dbReference type="Proteomes" id="UP000189580">
    <property type="component" value="Chromosome c"/>
</dbReference>
<feature type="compositionally biased region" description="Basic and acidic residues" evidence="4">
    <location>
        <begin position="402"/>
        <end position="411"/>
    </location>
</feature>
<sequence>MSIVQAFAQQSFGDGAYVVDIVPVISHGIVASVTDNSGASLHLLPFDPMALKTSSGNLLKPFVKTANSSNINAITSVNENVVAICGDQGLKLYDLRTSLSGGAAVHQFTIESNAEMLCLASNQDNKIAVGTQLVSADAGVVLWDIRTAKQSVAYIDSHSDDVTDISFHPHDNTALLSGSVDGLVNIYNTAIADEDEAVFQVINHGASIHKARFLPDNRILALSHMETMSIYTLANPDSEEPDVKPLEFGDIRQSWDCDYIADLLLSDGYIGAGSNSEKHEFKLIPFNSNSGQVDLSNVITLGGAHGEEVVRAIHINHQAQCVYTGGEDGIVRVWRPQDSGNSLAAAEPWQNVSDQAGEAMAVDDESEKSGDSATKGGEWEQVETKHKHKHKHKSKDKHSKSKEKDEDEARKLEKKARKEKKRAKEEAKSKKESSKHSKDRKEQARYQPY</sequence>
<dbReference type="RefSeq" id="XP_018733888.1">
    <property type="nucleotide sequence ID" value="XM_018881283.1"/>
</dbReference>
<dbReference type="InterPro" id="IPR036322">
    <property type="entry name" value="WD40_repeat_dom_sf"/>
</dbReference>
<dbReference type="PANTHER" id="PTHR22889">
    <property type="entry name" value="WD REPEAT-CONTAINING PROTEIN 89"/>
    <property type="match status" value="1"/>
</dbReference>
<evidence type="ECO:0000256" key="3">
    <source>
        <dbReference type="PROSITE-ProRule" id="PRU00221"/>
    </source>
</evidence>
<dbReference type="OrthoDB" id="25131at2759"/>
<dbReference type="PROSITE" id="PS50294">
    <property type="entry name" value="WD_REPEATS_REGION"/>
    <property type="match status" value="1"/>
</dbReference>
<evidence type="ECO:0000313" key="6">
    <source>
        <dbReference type="Proteomes" id="UP000189580"/>
    </source>
</evidence>
<dbReference type="KEGG" id="slb:AWJ20_4221"/>
<name>A0A161HFP5_9ASCO</name>
<feature type="compositionally biased region" description="Basic residues" evidence="4">
    <location>
        <begin position="412"/>
        <end position="421"/>
    </location>
</feature>
<dbReference type="InterPro" id="IPR039328">
    <property type="entry name" value="WDR89"/>
</dbReference>
<dbReference type="Gene3D" id="2.130.10.10">
    <property type="entry name" value="YVTN repeat-like/Quinoprotein amine dehydrogenase"/>
    <property type="match status" value="2"/>
</dbReference>
<dbReference type="GeneID" id="30036330"/>
<dbReference type="PANTHER" id="PTHR22889:SF0">
    <property type="entry name" value="WD REPEAT-CONTAINING PROTEIN 89"/>
    <property type="match status" value="1"/>
</dbReference>
<keyword evidence="1 3" id="KW-0853">WD repeat</keyword>
<dbReference type="EMBL" id="CP014500">
    <property type="protein sequence ID" value="ANB11411.1"/>
    <property type="molecule type" value="Genomic_DNA"/>
</dbReference>
<feature type="region of interest" description="Disordered" evidence="4">
    <location>
        <begin position="357"/>
        <end position="449"/>
    </location>
</feature>
<evidence type="ECO:0000256" key="1">
    <source>
        <dbReference type="ARBA" id="ARBA00022574"/>
    </source>
</evidence>
<proteinExistence type="predicted"/>
<evidence type="ECO:0000313" key="5">
    <source>
        <dbReference type="EMBL" id="ANB11411.1"/>
    </source>
</evidence>
<feature type="repeat" description="WD" evidence="3">
    <location>
        <begin position="155"/>
        <end position="188"/>
    </location>
</feature>
<feature type="compositionally biased region" description="Basic and acidic residues" evidence="4">
    <location>
        <begin position="422"/>
        <end position="449"/>
    </location>
</feature>
<keyword evidence="6" id="KW-1185">Reference proteome</keyword>
<reference evidence="5 6" key="1">
    <citation type="submission" date="2016-02" db="EMBL/GenBank/DDBJ databases">
        <title>Complete genome sequence and transcriptome regulation of the pentose utilising yeast Sugiyamaella lignohabitans.</title>
        <authorList>
            <person name="Bellasio M."/>
            <person name="Peymann A."/>
            <person name="Valli M."/>
            <person name="Sipitzky M."/>
            <person name="Graf A."/>
            <person name="Sauer M."/>
            <person name="Marx H."/>
            <person name="Mattanovich D."/>
        </authorList>
    </citation>
    <scope>NUCLEOTIDE SEQUENCE [LARGE SCALE GENOMIC DNA]</scope>
    <source>
        <strain evidence="5 6">CBS 10342</strain>
    </source>
</reference>
<evidence type="ECO:0000256" key="2">
    <source>
        <dbReference type="ARBA" id="ARBA00022737"/>
    </source>
</evidence>
<dbReference type="AlphaFoldDB" id="A0A161HFP5"/>
<dbReference type="PROSITE" id="PS50082">
    <property type="entry name" value="WD_REPEATS_2"/>
    <property type="match status" value="1"/>
</dbReference>
<dbReference type="SMART" id="SM00320">
    <property type="entry name" value="WD40"/>
    <property type="match status" value="4"/>
</dbReference>
<gene>
    <name evidence="5" type="ORF">AWJ20_4221</name>
</gene>
<protein>
    <submittedName>
        <fullName evidence="5">Uncharacterized protein</fullName>
    </submittedName>
</protein>